<accession>A0A5B9QV77</accession>
<keyword evidence="1" id="KW-1188">Viral release from host cell</keyword>
<dbReference type="InterPro" id="IPR027417">
    <property type="entry name" value="P-loop_NTPase"/>
</dbReference>
<dbReference type="InterPro" id="IPR035421">
    <property type="entry name" value="Terminase_6C"/>
</dbReference>
<proteinExistence type="predicted"/>
<evidence type="ECO:0000256" key="1">
    <source>
        <dbReference type="ARBA" id="ARBA00022612"/>
    </source>
</evidence>
<name>A0A5B9QV77_9BACT</name>
<dbReference type="EMBL" id="CP042913">
    <property type="protein sequence ID" value="QEG37833.1"/>
    <property type="molecule type" value="Genomic_DNA"/>
</dbReference>
<dbReference type="KEGG" id="bgok:Pr1d_51810"/>
<dbReference type="NCBIfam" id="TIGR01630">
    <property type="entry name" value="psiM2_ORF9"/>
    <property type="match status" value="1"/>
</dbReference>
<protein>
    <submittedName>
        <fullName evidence="3">Terminase-like family protein</fullName>
    </submittedName>
</protein>
<feature type="domain" description="Terminase large subunit gp17-like C-terminal" evidence="2">
    <location>
        <begin position="369"/>
        <end position="517"/>
    </location>
</feature>
<reference evidence="3 4" key="1">
    <citation type="submission" date="2019-08" db="EMBL/GenBank/DDBJ databases">
        <title>Deep-cultivation of Planctomycetes and their phenomic and genomic characterization uncovers novel biology.</title>
        <authorList>
            <person name="Wiegand S."/>
            <person name="Jogler M."/>
            <person name="Boedeker C."/>
            <person name="Pinto D."/>
            <person name="Vollmers J."/>
            <person name="Rivas-Marin E."/>
            <person name="Kohn T."/>
            <person name="Peeters S.H."/>
            <person name="Heuer A."/>
            <person name="Rast P."/>
            <person name="Oberbeckmann S."/>
            <person name="Bunk B."/>
            <person name="Jeske O."/>
            <person name="Meyerdierks A."/>
            <person name="Storesund J.E."/>
            <person name="Kallscheuer N."/>
            <person name="Luecker S."/>
            <person name="Lage O.M."/>
            <person name="Pohl T."/>
            <person name="Merkel B.J."/>
            <person name="Hornburger P."/>
            <person name="Mueller R.-W."/>
            <person name="Bruemmer F."/>
            <person name="Labrenz M."/>
            <person name="Spormann A.M."/>
            <person name="Op den Camp H."/>
            <person name="Overmann J."/>
            <person name="Amann R."/>
            <person name="Jetten M.S.M."/>
            <person name="Mascher T."/>
            <person name="Medema M.H."/>
            <person name="Devos D.P."/>
            <person name="Kaster A.-K."/>
            <person name="Ovreas L."/>
            <person name="Rohde M."/>
            <person name="Galperin M.Y."/>
            <person name="Jogler C."/>
        </authorList>
    </citation>
    <scope>NUCLEOTIDE SEQUENCE [LARGE SCALE GENOMIC DNA]</scope>
    <source>
        <strain evidence="3 4">Pr1d</strain>
    </source>
</reference>
<dbReference type="Proteomes" id="UP000323917">
    <property type="component" value="Chromosome"/>
</dbReference>
<dbReference type="Gene3D" id="3.30.420.240">
    <property type="match status" value="1"/>
</dbReference>
<dbReference type="Pfam" id="PF17289">
    <property type="entry name" value="Terminase_6C"/>
    <property type="match status" value="1"/>
</dbReference>
<dbReference type="Gene3D" id="3.40.50.300">
    <property type="entry name" value="P-loop containing nucleotide triphosphate hydrolases"/>
    <property type="match status" value="1"/>
</dbReference>
<dbReference type="InterPro" id="IPR006517">
    <property type="entry name" value="Phage_terminase_lsu-like_C"/>
</dbReference>
<dbReference type="AlphaFoldDB" id="A0A5B9QV77"/>
<dbReference type="OrthoDB" id="378710at2"/>
<organism evidence="3 4">
    <name type="scientific">Bythopirellula goksoeyrii</name>
    <dbReference type="NCBI Taxonomy" id="1400387"/>
    <lineage>
        <taxon>Bacteria</taxon>
        <taxon>Pseudomonadati</taxon>
        <taxon>Planctomycetota</taxon>
        <taxon>Planctomycetia</taxon>
        <taxon>Pirellulales</taxon>
        <taxon>Lacipirellulaceae</taxon>
        <taxon>Bythopirellula</taxon>
    </lineage>
</organism>
<evidence type="ECO:0000313" key="4">
    <source>
        <dbReference type="Proteomes" id="UP000323917"/>
    </source>
</evidence>
<evidence type="ECO:0000259" key="2">
    <source>
        <dbReference type="Pfam" id="PF17289"/>
    </source>
</evidence>
<sequence>MSSRTQSLVDQMLRTDSTPQQTLASRLRQGVNRQWRTAARAQERNQSLDLLAWGRRYLARHFVHPPSKMHRWLAAELDLLPQQRGTKLNVIGPRGGAKSTIASLAYVLRVALEGWEPYVWILSDTSSQAQMHLANLKRELVENQRITQEYEHVHFERDVTECLLLNNGTLVEAFGSGQRLRGRRHGAHRPSLIVCDDLQNDEHMQSAYQRDTSSRWFHGTVLKAGDKRTNILNLATALHRDALAMQLDRTPGWISRKFRAIERWPTDMDLWAEWERIYTDVSRRDAGQAAWNFFQKNRQAMQAGADLLWPEREDLYLLMKMRTQEGHATFEREKQSSPLDPARCEWPAEYFDDSIWFQAWPADLQFKTIALDPSKGRDSKHGDYSALVVLGIDRRGMLYVEADLARRPTPEIVASGVALCWHHQADAFGVEANQFQELLADEFVREFARQGIHWCTPAAIHNHVNKQVRIRRLGPYLAQRRVRFLAASPGTQLLVDQLRDFPLGSHDDGPDALEMALRLAEEHYGSGNRNDGLGSRLIGGEP</sequence>
<gene>
    <name evidence="3" type="ORF">Pr1d_51810</name>
</gene>
<dbReference type="RefSeq" id="WP_148076009.1">
    <property type="nucleotide sequence ID" value="NZ_CP042913.1"/>
</dbReference>
<keyword evidence="4" id="KW-1185">Reference proteome</keyword>
<evidence type="ECO:0000313" key="3">
    <source>
        <dbReference type="EMBL" id="QEG37833.1"/>
    </source>
</evidence>